<dbReference type="PANTHER" id="PTHR43433:SF10">
    <property type="entry name" value="AB HYDROLASE-1 DOMAIN-CONTAINING PROTEIN"/>
    <property type="match status" value="1"/>
</dbReference>
<dbReference type="eggNOG" id="COG2267">
    <property type="taxonomic scope" value="Bacteria"/>
</dbReference>
<keyword evidence="3" id="KW-1185">Reference proteome</keyword>
<dbReference type="SUPFAM" id="SSF53474">
    <property type="entry name" value="alpha/beta-Hydrolases"/>
    <property type="match status" value="1"/>
</dbReference>
<name>Q1ATA8_RUBXD</name>
<dbReference type="InterPro" id="IPR050471">
    <property type="entry name" value="AB_hydrolase"/>
</dbReference>
<reference evidence="2 3" key="1">
    <citation type="submission" date="2006-06" db="EMBL/GenBank/DDBJ databases">
        <title>Complete sequence of Rubrobacter xylanophilus DSM 9941.</title>
        <authorList>
            <consortium name="US DOE Joint Genome Institute"/>
            <person name="Copeland A."/>
            <person name="Lucas S."/>
            <person name="Lapidus A."/>
            <person name="Barry K."/>
            <person name="Detter J.C."/>
            <person name="Glavina del Rio T."/>
            <person name="Hammon N."/>
            <person name="Israni S."/>
            <person name="Dalin E."/>
            <person name="Tice H."/>
            <person name="Pitluck S."/>
            <person name="Munk A.C."/>
            <person name="Brettin T."/>
            <person name="Bruce D."/>
            <person name="Han C."/>
            <person name="Tapia R."/>
            <person name="Gilna P."/>
            <person name="Schmutz J."/>
            <person name="Larimer F."/>
            <person name="Land M."/>
            <person name="Hauser L."/>
            <person name="Kyrpides N."/>
            <person name="Lykidis A."/>
            <person name="da Costa M.S."/>
            <person name="Rainey F.A."/>
            <person name="Empadinhas N."/>
            <person name="Jolivet E."/>
            <person name="Battista J.R."/>
            <person name="Richardson P."/>
        </authorList>
    </citation>
    <scope>NUCLEOTIDE SEQUENCE [LARGE SCALE GENOMIC DNA]</scope>
    <source>
        <strain evidence="3">DSM 9941 / NBRC 16129 / PRD-1</strain>
    </source>
</reference>
<dbReference type="GO" id="GO:0016787">
    <property type="term" value="F:hydrolase activity"/>
    <property type="evidence" value="ECO:0007669"/>
    <property type="project" value="UniProtKB-KW"/>
</dbReference>
<dbReference type="InterPro" id="IPR029058">
    <property type="entry name" value="AB_hydrolase_fold"/>
</dbReference>
<dbReference type="AlphaFoldDB" id="Q1ATA8"/>
<dbReference type="KEGG" id="rxy:Rxyl_2443"/>
<evidence type="ECO:0000313" key="2">
    <source>
        <dbReference type="EMBL" id="ABG05370.1"/>
    </source>
</evidence>
<evidence type="ECO:0000313" key="3">
    <source>
        <dbReference type="Proteomes" id="UP000006637"/>
    </source>
</evidence>
<dbReference type="Gene3D" id="3.40.50.1820">
    <property type="entry name" value="alpha/beta hydrolase"/>
    <property type="match status" value="1"/>
</dbReference>
<dbReference type="ESTHER" id="rubxd-q1ata8">
    <property type="family name" value="6_AlphaBeta_hydrolase"/>
</dbReference>
<keyword evidence="2" id="KW-0378">Hydrolase</keyword>
<proteinExistence type="predicted"/>
<dbReference type="Pfam" id="PF00561">
    <property type="entry name" value="Abhydrolase_1"/>
    <property type="match status" value="1"/>
</dbReference>
<dbReference type="InterPro" id="IPR000073">
    <property type="entry name" value="AB_hydrolase_1"/>
</dbReference>
<sequence length="275" mass="30491">MPVMLSGETSVDYDVRGEGPPLVLIGGLGFGRWSWFRQVPALSRHFRTVTFDVRGEQRLRRGVPDLAAEVLALMDHLGLPRAHLMGSSLGGFVAQQLALERPERVNRLVLVGTSPGRGSPKTMSPQALLDMAGWPGLSAERAVRRGLETATSQDYRNRRPQEFEHLVRWRMADSPSAATYYEQLRAGARFDSSRDLGRITAPALVIHGTEDRYVPPANGAALAAGIPNSRLRLLDRAGHLVFIERFADVNRETVTFLKAGARRSSRCRRRARQTS</sequence>
<dbReference type="EMBL" id="CP000386">
    <property type="protein sequence ID" value="ABG05370.1"/>
    <property type="molecule type" value="Genomic_DNA"/>
</dbReference>
<feature type="domain" description="AB hydrolase-1" evidence="1">
    <location>
        <begin position="20"/>
        <end position="245"/>
    </location>
</feature>
<gene>
    <name evidence="2" type="ordered locus">Rxyl_2443</name>
</gene>
<dbReference type="PhylomeDB" id="Q1ATA8"/>
<dbReference type="OrthoDB" id="7958481at2"/>
<evidence type="ECO:0000259" key="1">
    <source>
        <dbReference type="Pfam" id="PF00561"/>
    </source>
</evidence>
<dbReference type="STRING" id="266117.Rxyl_2443"/>
<dbReference type="Proteomes" id="UP000006637">
    <property type="component" value="Chromosome"/>
</dbReference>
<dbReference type="PANTHER" id="PTHR43433">
    <property type="entry name" value="HYDROLASE, ALPHA/BETA FOLD FAMILY PROTEIN"/>
    <property type="match status" value="1"/>
</dbReference>
<protein>
    <submittedName>
        <fullName evidence="2">Alpha/beta hydrolase fold</fullName>
    </submittedName>
</protein>
<dbReference type="PRINTS" id="PR00111">
    <property type="entry name" value="ABHYDROLASE"/>
</dbReference>
<accession>Q1ATA8</accession>
<organism evidence="2 3">
    <name type="scientific">Rubrobacter xylanophilus (strain DSM 9941 / JCM 11954 / NBRC 16129 / PRD-1)</name>
    <dbReference type="NCBI Taxonomy" id="266117"/>
    <lineage>
        <taxon>Bacteria</taxon>
        <taxon>Bacillati</taxon>
        <taxon>Actinomycetota</taxon>
        <taxon>Rubrobacteria</taxon>
        <taxon>Rubrobacterales</taxon>
        <taxon>Rubrobacteraceae</taxon>
        <taxon>Rubrobacter</taxon>
    </lineage>
</organism>
<dbReference type="HOGENOM" id="CLU_020336_50_1_11"/>